<gene>
    <name evidence="1" type="ORF">GGD40_006854</name>
</gene>
<reference evidence="1 2" key="1">
    <citation type="submission" date="2020-07" db="EMBL/GenBank/DDBJ databases">
        <title>Exploring microbial biodiversity for novel pathways involved in the catabolism of aromatic compounds derived from lignin.</title>
        <authorList>
            <person name="Elkins J."/>
        </authorList>
    </citation>
    <scope>NUCLEOTIDE SEQUENCE [LARGE SCALE GENOMIC DNA]</scope>
    <source>
        <strain evidence="1 2">H2C3C</strain>
    </source>
</reference>
<dbReference type="Proteomes" id="UP000540929">
    <property type="component" value="Unassembled WGS sequence"/>
</dbReference>
<accession>A0A7Y9WVN7</accession>
<proteinExistence type="predicted"/>
<dbReference type="AlphaFoldDB" id="A0A7Y9WVN7"/>
<protein>
    <submittedName>
        <fullName evidence="1">Uncharacterized protein</fullName>
    </submittedName>
</protein>
<organism evidence="1 2">
    <name type="scientific">Paraburkholderia bryophila</name>
    <dbReference type="NCBI Taxonomy" id="420952"/>
    <lineage>
        <taxon>Bacteria</taxon>
        <taxon>Pseudomonadati</taxon>
        <taxon>Pseudomonadota</taxon>
        <taxon>Betaproteobacteria</taxon>
        <taxon>Burkholderiales</taxon>
        <taxon>Burkholderiaceae</taxon>
        <taxon>Paraburkholderia</taxon>
    </lineage>
</organism>
<sequence>MKKKPRLNQAWLSHYSNTFLFSTDYFATGIVNSAPFAMLSGQRCMMLL</sequence>
<evidence type="ECO:0000313" key="2">
    <source>
        <dbReference type="Proteomes" id="UP000540929"/>
    </source>
</evidence>
<dbReference type="EMBL" id="JACCAS010000002">
    <property type="protein sequence ID" value="NYH27283.1"/>
    <property type="molecule type" value="Genomic_DNA"/>
</dbReference>
<keyword evidence="2" id="KW-1185">Reference proteome</keyword>
<evidence type="ECO:0000313" key="1">
    <source>
        <dbReference type="EMBL" id="NYH27283.1"/>
    </source>
</evidence>
<comment type="caution">
    <text evidence="1">The sequence shown here is derived from an EMBL/GenBank/DDBJ whole genome shotgun (WGS) entry which is preliminary data.</text>
</comment>
<name>A0A7Y9WVN7_9BURK</name>